<dbReference type="Proteomes" id="UP000507470">
    <property type="component" value="Unassembled WGS sequence"/>
</dbReference>
<keyword evidence="4" id="KW-1185">Reference proteome</keyword>
<sequence>METSSGRFCDNCEHRHISTAAVTWCPDCDEAFCSECIIHHDALKIAQFHRTILLAEFDKLPSFIKNTSVYCKDHDQKYEFYCCSHRQCCCNVCLTESHSHCEKTNTIQHVVKNVKTSAVLEDIENDLKCIMVNLDSVFQNRQENKTRINAQKLACMEEIQTFRKLANDKLDEMEKSLKDKLASDVEELGLDFDNLLHDLDVHKRQINTLKEELTTAVSIATDLQVFLGLKPLELKVEEELSYLEILKINKAMDEVDLVLDISSTMRAQSESSESFGVISQSRKRNDLELDVRKKEQAQLLLPSVNTLANIKFSEKTQFQLPTGENYIQILGCTVLPGGLIIFTDCMNKRLIVCDSDGNFKRNIPTSFSPRDITYINNSTVGVTCHSAPKVVLIELITGTELSSFSTIDECFGLSFLNEMLTIRITGSFLKTTLTGEIKTRFTGDGLTHCCAVDDRIISSHHSNNSVLCYQTNGDLVWQFQDPELQTPRDVAVDENGCVFVTGEKSNNLFAISPDGQSGREIFNALDKPYVIHFDKTSKLMVIANDTGSAKVYQKK</sequence>
<keyword evidence="1" id="KW-0862">Zinc</keyword>
<keyword evidence="1" id="KW-0479">Metal-binding</keyword>
<keyword evidence="1" id="KW-0863">Zinc-finger</keyword>
<reference evidence="3 4" key="1">
    <citation type="submission" date="2020-06" db="EMBL/GenBank/DDBJ databases">
        <authorList>
            <person name="Li R."/>
            <person name="Bekaert M."/>
        </authorList>
    </citation>
    <scope>NUCLEOTIDE SEQUENCE [LARGE SCALE GENOMIC DNA]</scope>
    <source>
        <strain evidence="4">wild</strain>
    </source>
</reference>
<name>A0A6J8A5E7_MYTCO</name>
<evidence type="ECO:0000259" key="2">
    <source>
        <dbReference type="PROSITE" id="PS50119"/>
    </source>
</evidence>
<dbReference type="GO" id="GO:0005654">
    <property type="term" value="C:nucleoplasm"/>
    <property type="evidence" value="ECO:0007669"/>
    <property type="project" value="TreeGrafter"/>
</dbReference>
<dbReference type="SUPFAM" id="SSF101898">
    <property type="entry name" value="NHL repeat"/>
    <property type="match status" value="1"/>
</dbReference>
<evidence type="ECO:0000313" key="3">
    <source>
        <dbReference type="EMBL" id="CAC5361365.1"/>
    </source>
</evidence>
<accession>A0A6J8A5E7</accession>
<proteinExistence type="predicted"/>
<dbReference type="InterPro" id="IPR011042">
    <property type="entry name" value="6-blade_b-propeller_TolB-like"/>
</dbReference>
<dbReference type="Gene3D" id="2.120.10.30">
    <property type="entry name" value="TolB, C-terminal domain"/>
    <property type="match status" value="1"/>
</dbReference>
<dbReference type="AlphaFoldDB" id="A0A6J8A5E7"/>
<protein>
    <recommendedName>
        <fullName evidence="2">B box-type domain-containing protein</fullName>
    </recommendedName>
</protein>
<dbReference type="GO" id="GO:0061630">
    <property type="term" value="F:ubiquitin protein ligase activity"/>
    <property type="evidence" value="ECO:0007669"/>
    <property type="project" value="TreeGrafter"/>
</dbReference>
<dbReference type="Gene3D" id="3.30.160.60">
    <property type="entry name" value="Classic Zinc Finger"/>
    <property type="match status" value="1"/>
</dbReference>
<dbReference type="CDD" id="cd19776">
    <property type="entry name" value="Bbox2_TRIM25_C-IV"/>
    <property type="match status" value="1"/>
</dbReference>
<dbReference type="PANTHER" id="PTHR25462">
    <property type="entry name" value="BONUS, ISOFORM C-RELATED"/>
    <property type="match status" value="1"/>
</dbReference>
<organism evidence="3 4">
    <name type="scientific">Mytilus coruscus</name>
    <name type="common">Sea mussel</name>
    <dbReference type="NCBI Taxonomy" id="42192"/>
    <lineage>
        <taxon>Eukaryota</taxon>
        <taxon>Metazoa</taxon>
        <taxon>Spiralia</taxon>
        <taxon>Lophotrochozoa</taxon>
        <taxon>Mollusca</taxon>
        <taxon>Bivalvia</taxon>
        <taxon>Autobranchia</taxon>
        <taxon>Pteriomorphia</taxon>
        <taxon>Mytilida</taxon>
        <taxon>Mytiloidea</taxon>
        <taxon>Mytilidae</taxon>
        <taxon>Mytilinae</taxon>
        <taxon>Mytilus</taxon>
    </lineage>
</organism>
<dbReference type="EMBL" id="CACVKT020000589">
    <property type="protein sequence ID" value="CAC5361365.1"/>
    <property type="molecule type" value="Genomic_DNA"/>
</dbReference>
<evidence type="ECO:0000256" key="1">
    <source>
        <dbReference type="PROSITE-ProRule" id="PRU00024"/>
    </source>
</evidence>
<dbReference type="InterPro" id="IPR047153">
    <property type="entry name" value="TRIM45/56/19-like"/>
</dbReference>
<dbReference type="PROSITE" id="PS50119">
    <property type="entry name" value="ZF_BBOX"/>
    <property type="match status" value="1"/>
</dbReference>
<dbReference type="OrthoDB" id="10066958at2759"/>
<dbReference type="GO" id="GO:0008270">
    <property type="term" value="F:zinc ion binding"/>
    <property type="evidence" value="ECO:0007669"/>
    <property type="project" value="UniProtKB-KW"/>
</dbReference>
<dbReference type="PANTHER" id="PTHR25462:SF305">
    <property type="entry name" value="RING-TYPE DOMAIN-CONTAINING PROTEIN"/>
    <property type="match status" value="1"/>
</dbReference>
<gene>
    <name evidence="3" type="ORF">MCOR_3531</name>
</gene>
<dbReference type="CDD" id="cd19757">
    <property type="entry name" value="Bbox1"/>
    <property type="match status" value="1"/>
</dbReference>
<evidence type="ECO:0000313" key="4">
    <source>
        <dbReference type="Proteomes" id="UP000507470"/>
    </source>
</evidence>
<dbReference type="InterPro" id="IPR000315">
    <property type="entry name" value="Znf_B-box"/>
</dbReference>
<feature type="domain" description="B box-type" evidence="2">
    <location>
        <begin position="4"/>
        <end position="54"/>
    </location>
</feature>